<keyword evidence="3" id="KW-1185">Reference proteome</keyword>
<dbReference type="OMA" id="DQTHKVL"/>
<protein>
    <submittedName>
        <fullName evidence="2">Family with sequence similarity 169 member A</fullName>
    </submittedName>
</protein>
<evidence type="ECO:0000256" key="1">
    <source>
        <dbReference type="SAM" id="MobiDB-lite"/>
    </source>
</evidence>
<dbReference type="GeneTree" id="ENSGT00510000048902"/>
<dbReference type="AlphaFoldDB" id="A0A8C3F542"/>
<evidence type="ECO:0000313" key="3">
    <source>
        <dbReference type="Proteomes" id="UP000694380"/>
    </source>
</evidence>
<feature type="compositionally biased region" description="Acidic residues" evidence="1">
    <location>
        <begin position="359"/>
        <end position="370"/>
    </location>
</feature>
<feature type="compositionally biased region" description="Polar residues" evidence="1">
    <location>
        <begin position="615"/>
        <end position="625"/>
    </location>
</feature>
<accession>A0A8C3F542</accession>
<feature type="compositionally biased region" description="Polar residues" evidence="1">
    <location>
        <begin position="297"/>
        <end position="309"/>
    </location>
</feature>
<reference evidence="2" key="1">
    <citation type="submission" date="2025-08" db="UniProtKB">
        <authorList>
            <consortium name="Ensembl"/>
        </authorList>
    </citation>
    <scope>IDENTIFICATION</scope>
</reference>
<dbReference type="PANTHER" id="PTHR22442">
    <property type="match status" value="1"/>
</dbReference>
<organism evidence="2 3">
    <name type="scientific">Chrysemys picta bellii</name>
    <name type="common">Western painted turtle</name>
    <name type="synonym">Emys bellii</name>
    <dbReference type="NCBI Taxonomy" id="8478"/>
    <lineage>
        <taxon>Eukaryota</taxon>
        <taxon>Metazoa</taxon>
        <taxon>Chordata</taxon>
        <taxon>Craniata</taxon>
        <taxon>Vertebrata</taxon>
        <taxon>Euteleostomi</taxon>
        <taxon>Archelosauria</taxon>
        <taxon>Testudinata</taxon>
        <taxon>Testudines</taxon>
        <taxon>Cryptodira</taxon>
        <taxon>Durocryptodira</taxon>
        <taxon>Testudinoidea</taxon>
        <taxon>Emydidae</taxon>
        <taxon>Chrysemys</taxon>
    </lineage>
</organism>
<evidence type="ECO:0000313" key="2">
    <source>
        <dbReference type="Ensembl" id="ENSCPBP00000001066.1"/>
    </source>
</evidence>
<dbReference type="Ensembl" id="ENSCPBT00000001323.1">
    <property type="protein sequence ID" value="ENSCPBP00000001066.1"/>
    <property type="gene ID" value="ENSCPBG00000000858.1"/>
</dbReference>
<feature type="compositionally biased region" description="Basic residues" evidence="1">
    <location>
        <begin position="343"/>
        <end position="354"/>
    </location>
</feature>
<feature type="compositionally biased region" description="Acidic residues" evidence="1">
    <location>
        <begin position="388"/>
        <end position="415"/>
    </location>
</feature>
<feature type="compositionally biased region" description="Basic residues" evidence="1">
    <location>
        <begin position="668"/>
        <end position="687"/>
    </location>
</feature>
<feature type="region of interest" description="Disordered" evidence="1">
    <location>
        <begin position="295"/>
        <end position="687"/>
    </location>
</feature>
<gene>
    <name evidence="2" type="primary">FAM169A</name>
</gene>
<name>A0A8C3F542_CHRPI</name>
<feature type="compositionally biased region" description="Basic and acidic residues" evidence="1">
    <location>
        <begin position="310"/>
        <end position="323"/>
    </location>
</feature>
<dbReference type="PANTHER" id="PTHR22442:SF3">
    <property type="entry name" value="SOLUBLE LAMIN-ASSOCIATED PROTEIN OF 75 KDA"/>
    <property type="match status" value="1"/>
</dbReference>
<dbReference type="Proteomes" id="UP000694380">
    <property type="component" value="Unplaced"/>
</dbReference>
<proteinExistence type="predicted"/>
<sequence>MHVQFFRGMAFPVDMLDNYSHEDLESSAEDYMSDLRCGDPENPEFLSVVSNIKIPISLSTIGFVPLYGGDQTHKVLALFAPEDSLTAVALYLADQWWAINDIVRTSIPSREGLQQVKTLGERVVLYVLNRIIYRKQEIERNEIPFLCHSSNDYAKILWKKGEAIGFYSVKPAGSVCSSYLTQSYQLPVLDTMFVRKRHRGKDFGLMMLEDFVDSFTEDTLGLRYPLSSFIYTACKQYFEKYPGDHDLLWEVEGAGHWFQRTPITSVLQRETLKTTGASQKENNSSQTEECFLPSAMESETGSEQSTEIETQLRVDSQKGKDILDAQASTSEELDVTPVSTRTRSSHLKRPRIGKRSQESETETPSGEDENLLWLSGSRLEPVAHTSESSEELVEETEENVVENEEETVVENEDQLVLETQEFCTSPPEKQDEKEETESEPLNGELTEATIKTSLMTEEETASEILDGESKLQSDNPEEESLTLFVPLILDSSAKSSEDTASDKVMNTTDSEIPMEESVSMEKEGIEEEQQAAQRKKSSDESADTVASVPKEEPSDNGLSNSVVTEALEESVSENVSPNASSSLEEQSEEAGHDSQETPVVLGQSSLIVVELEDVSFQQHSDGQKNQSEEQSEESSEQMDQYTQTAAERAADSSSEETEIEVPIVDRRNLRRKAKGYKGPPKKKGKPA</sequence>
<reference evidence="2" key="2">
    <citation type="submission" date="2025-09" db="UniProtKB">
        <authorList>
            <consortium name="Ensembl"/>
        </authorList>
    </citation>
    <scope>IDENTIFICATION</scope>
</reference>
<dbReference type="InterPro" id="IPR029625">
    <property type="entry name" value="FAM169"/>
</dbReference>